<feature type="region of interest" description="Disordered" evidence="1">
    <location>
        <begin position="1"/>
        <end position="153"/>
    </location>
</feature>
<feature type="compositionally biased region" description="Acidic residues" evidence="1">
    <location>
        <begin position="110"/>
        <end position="120"/>
    </location>
</feature>
<dbReference type="AlphaFoldDB" id="A0A6A6UAV8"/>
<evidence type="ECO:0000313" key="3">
    <source>
        <dbReference type="Proteomes" id="UP000799302"/>
    </source>
</evidence>
<dbReference type="EMBL" id="MU004235">
    <property type="protein sequence ID" value="KAF2669312.1"/>
    <property type="molecule type" value="Genomic_DNA"/>
</dbReference>
<protein>
    <submittedName>
        <fullName evidence="2">Uncharacterized protein</fullName>
    </submittedName>
</protein>
<dbReference type="OrthoDB" id="5350396at2759"/>
<evidence type="ECO:0000313" key="2">
    <source>
        <dbReference type="EMBL" id="KAF2669312.1"/>
    </source>
</evidence>
<feature type="compositionally biased region" description="Polar residues" evidence="1">
    <location>
        <begin position="1"/>
        <end position="18"/>
    </location>
</feature>
<dbReference type="Proteomes" id="UP000799302">
    <property type="component" value="Unassembled WGS sequence"/>
</dbReference>
<feature type="compositionally biased region" description="Pro residues" evidence="1">
    <location>
        <begin position="57"/>
        <end position="79"/>
    </location>
</feature>
<reference evidence="2" key="1">
    <citation type="journal article" date="2020" name="Stud. Mycol.">
        <title>101 Dothideomycetes genomes: a test case for predicting lifestyles and emergence of pathogens.</title>
        <authorList>
            <person name="Haridas S."/>
            <person name="Albert R."/>
            <person name="Binder M."/>
            <person name="Bloem J."/>
            <person name="Labutti K."/>
            <person name="Salamov A."/>
            <person name="Andreopoulos B."/>
            <person name="Baker S."/>
            <person name="Barry K."/>
            <person name="Bills G."/>
            <person name="Bluhm B."/>
            <person name="Cannon C."/>
            <person name="Castanera R."/>
            <person name="Culley D."/>
            <person name="Daum C."/>
            <person name="Ezra D."/>
            <person name="Gonzalez J."/>
            <person name="Henrissat B."/>
            <person name="Kuo A."/>
            <person name="Liang C."/>
            <person name="Lipzen A."/>
            <person name="Lutzoni F."/>
            <person name="Magnuson J."/>
            <person name="Mondo S."/>
            <person name="Nolan M."/>
            <person name="Ohm R."/>
            <person name="Pangilinan J."/>
            <person name="Park H.-J."/>
            <person name="Ramirez L."/>
            <person name="Alfaro M."/>
            <person name="Sun H."/>
            <person name="Tritt A."/>
            <person name="Yoshinaga Y."/>
            <person name="Zwiers L.-H."/>
            <person name="Turgeon B."/>
            <person name="Goodwin S."/>
            <person name="Spatafora J."/>
            <person name="Crous P."/>
            <person name="Grigoriev I."/>
        </authorList>
    </citation>
    <scope>NUCLEOTIDE SEQUENCE</scope>
    <source>
        <strain evidence="2">CBS 115976</strain>
    </source>
</reference>
<name>A0A6A6UAV8_9PEZI</name>
<accession>A0A6A6UAV8</accession>
<proteinExistence type="predicted"/>
<feature type="compositionally biased region" description="Low complexity" evidence="1">
    <location>
        <begin position="81"/>
        <end position="95"/>
    </location>
</feature>
<keyword evidence="3" id="KW-1185">Reference proteome</keyword>
<organism evidence="2 3">
    <name type="scientific">Microthyrium microscopicum</name>
    <dbReference type="NCBI Taxonomy" id="703497"/>
    <lineage>
        <taxon>Eukaryota</taxon>
        <taxon>Fungi</taxon>
        <taxon>Dikarya</taxon>
        <taxon>Ascomycota</taxon>
        <taxon>Pezizomycotina</taxon>
        <taxon>Dothideomycetes</taxon>
        <taxon>Dothideomycetes incertae sedis</taxon>
        <taxon>Microthyriales</taxon>
        <taxon>Microthyriaceae</taxon>
        <taxon>Microthyrium</taxon>
    </lineage>
</organism>
<gene>
    <name evidence="2" type="ORF">BT63DRAFT_455289</name>
</gene>
<evidence type="ECO:0000256" key="1">
    <source>
        <dbReference type="SAM" id="MobiDB-lite"/>
    </source>
</evidence>
<sequence>MDFFASSSAPQPTTQDSKPAQLAAKKSDSRVDMETLLADCSSSSEDPLPVSQRPQRPLSPPPMSSLPMRPSPHKPPPQRTSPLSSAPRSSNASSAHSKRFQVGELKGVMDSDDSGDESEPGPEVIRVLLAQAKADKARKMAPPTKSRAAINKKNSLPKKRMTMGDLLKSANADKEAEAKLQRLTKELEGQTPVKVSESASLELAKKVLGASGEQDEDLEAVARRKTEAMARLETAEKAVVWHFFDEKIPDLPSPSFPKFALPAANWSKPLRSTLPREAAFKNGFVKRIAKSHPLPTEILQWMLDDLCSEEDGELMHSYLDTFGAASSTSMLGVLKPETIRSLFTKLGAKTSSTDTVPITAEYEAPETPERDISFRVRFIVDLLKRLAMAMPLNTIEVTINILIRLSIDDTIIRNPQIQVAPAISALISALPESSQDVLNRISYSLFDMVKNDLLRQRIISALPITPARAHHFRRQLALAFSLDKSTILGASLANRALFGHCVLLIQQRFALKPTTNYAALTAQLKTLDVAIDAGFDVPPPRRGSPVSAQLIQEHREFNQAVDTLAETVQLFHTSIPGGASHMTRMHAHQAAERLEKRLRNAVRTEPAPSKVWIRAEVADRGALDRFVTVQNRRVQEEEQMVGGAEERMDVDG</sequence>